<sequence>MNALLWSETSDILHSLCGRSECHLGQDFLPRGSGIVTRQPLVLLLQRFDEGTEYVEFSHAPRKSVSQCSASPIYSLYGSYASEIADETDRETGSTKQISSVPIYLSIYTPNGDIDLVLIFVLQSNCLCVENSLLNGIFLHELLSAVQPQVVNRSHVTKGEKGTVSTKVDSTWFNCCTLVASPSFTDVKSFANSIYRLLLPLDGAHAAFCEKVAAAMSKVFNNALKQVLQRSVLQDFVAYPQSKGSQLNKRVKKYQSSSDGVAPDHRPTNAYTRVTRVVCVIVHHLACTSSFNAF</sequence>
<protein>
    <recommendedName>
        <fullName evidence="1">Dynamin GTPase domain-containing protein</fullName>
    </recommendedName>
</protein>
<dbReference type="PANTHER" id="PTHR11566">
    <property type="entry name" value="DYNAMIN"/>
    <property type="match status" value="1"/>
</dbReference>
<dbReference type="Gene3D" id="3.40.50.300">
    <property type="entry name" value="P-loop containing nucleotide triphosphate hydrolases"/>
    <property type="match status" value="1"/>
</dbReference>
<dbReference type="InterPro" id="IPR045063">
    <property type="entry name" value="Dynamin_N"/>
</dbReference>
<dbReference type="InterPro" id="IPR019762">
    <property type="entry name" value="Dynamin_GTPase_CS"/>
</dbReference>
<dbReference type="Proteomes" id="UP001642360">
    <property type="component" value="Unassembled WGS sequence"/>
</dbReference>
<dbReference type="InterPro" id="IPR001401">
    <property type="entry name" value="Dynamin_GTPase"/>
</dbReference>
<organism evidence="2 3">
    <name type="scientific">Ilex paraguariensis</name>
    <name type="common">yerba mate</name>
    <dbReference type="NCBI Taxonomy" id="185542"/>
    <lineage>
        <taxon>Eukaryota</taxon>
        <taxon>Viridiplantae</taxon>
        <taxon>Streptophyta</taxon>
        <taxon>Embryophyta</taxon>
        <taxon>Tracheophyta</taxon>
        <taxon>Spermatophyta</taxon>
        <taxon>Magnoliopsida</taxon>
        <taxon>eudicotyledons</taxon>
        <taxon>Gunneridae</taxon>
        <taxon>Pentapetalae</taxon>
        <taxon>asterids</taxon>
        <taxon>campanulids</taxon>
        <taxon>Aquifoliales</taxon>
        <taxon>Aquifoliaceae</taxon>
        <taxon>Ilex</taxon>
    </lineage>
</organism>
<evidence type="ECO:0000313" key="2">
    <source>
        <dbReference type="EMBL" id="CAK9177606.1"/>
    </source>
</evidence>
<dbReference type="SUPFAM" id="SSF52540">
    <property type="entry name" value="P-loop containing nucleoside triphosphate hydrolases"/>
    <property type="match status" value="1"/>
</dbReference>
<dbReference type="PROSITE" id="PS00410">
    <property type="entry name" value="G_DYNAMIN_1"/>
    <property type="match status" value="1"/>
</dbReference>
<feature type="domain" description="Dynamin GTPase" evidence="1">
    <location>
        <begin position="1"/>
        <end position="218"/>
    </location>
</feature>
<evidence type="ECO:0000313" key="3">
    <source>
        <dbReference type="Proteomes" id="UP001642360"/>
    </source>
</evidence>
<proteinExistence type="predicted"/>
<dbReference type="EMBL" id="CAUOFW020007093">
    <property type="protein sequence ID" value="CAK9177606.1"/>
    <property type="molecule type" value="Genomic_DNA"/>
</dbReference>
<dbReference type="PANTHER" id="PTHR11566:SF159">
    <property type="entry name" value="PHRAGMOPLASTIN DRP1A"/>
    <property type="match status" value="1"/>
</dbReference>
<dbReference type="AlphaFoldDB" id="A0ABC8U769"/>
<gene>
    <name evidence="2" type="ORF">ILEXP_LOCUS47518</name>
</gene>
<dbReference type="Pfam" id="PF00350">
    <property type="entry name" value="Dynamin_N"/>
    <property type="match status" value="1"/>
</dbReference>
<dbReference type="InterPro" id="IPR027417">
    <property type="entry name" value="P-loop_NTPase"/>
</dbReference>
<accession>A0ABC8U769</accession>
<evidence type="ECO:0000259" key="1">
    <source>
        <dbReference type="SMART" id="SM00053"/>
    </source>
</evidence>
<dbReference type="InterPro" id="IPR022812">
    <property type="entry name" value="Dynamin"/>
</dbReference>
<name>A0ABC8U769_9AQUA</name>
<reference evidence="2 3" key="1">
    <citation type="submission" date="2024-02" db="EMBL/GenBank/DDBJ databases">
        <authorList>
            <person name="Vignale AGUSTIN F."/>
            <person name="Sosa J E."/>
            <person name="Modenutti C."/>
        </authorList>
    </citation>
    <scope>NUCLEOTIDE SEQUENCE [LARGE SCALE GENOMIC DNA]</scope>
</reference>
<comment type="caution">
    <text evidence="2">The sequence shown here is derived from an EMBL/GenBank/DDBJ whole genome shotgun (WGS) entry which is preliminary data.</text>
</comment>
<keyword evidence="3" id="KW-1185">Reference proteome</keyword>
<dbReference type="SMART" id="SM00053">
    <property type="entry name" value="DYNc"/>
    <property type="match status" value="1"/>
</dbReference>